<gene>
    <name evidence="1" type="primary">Necator_chrII.g7003</name>
    <name evidence="1" type="ORF">RB195_019210</name>
</gene>
<proteinExistence type="predicted"/>
<accession>A0ABR1CE51</accession>
<dbReference type="EMBL" id="JAVFWL010000002">
    <property type="protein sequence ID" value="KAK6736390.1"/>
    <property type="molecule type" value="Genomic_DNA"/>
</dbReference>
<reference evidence="1 2" key="1">
    <citation type="submission" date="2023-08" db="EMBL/GenBank/DDBJ databases">
        <title>A Necator americanus chromosomal reference genome.</title>
        <authorList>
            <person name="Ilik V."/>
            <person name="Petrzelkova K.J."/>
            <person name="Pardy F."/>
            <person name="Fuh T."/>
            <person name="Niatou-Singa F.S."/>
            <person name="Gouil Q."/>
            <person name="Baker L."/>
            <person name="Ritchie M.E."/>
            <person name="Jex A.R."/>
            <person name="Gazzola D."/>
            <person name="Li H."/>
            <person name="Toshio Fujiwara R."/>
            <person name="Zhan B."/>
            <person name="Aroian R.V."/>
            <person name="Pafco B."/>
            <person name="Schwarz E.M."/>
        </authorList>
    </citation>
    <scope>NUCLEOTIDE SEQUENCE [LARGE SCALE GENOMIC DNA]</scope>
    <source>
        <strain evidence="1 2">Aroian</strain>
        <tissue evidence="1">Whole animal</tissue>
    </source>
</reference>
<keyword evidence="2" id="KW-1185">Reference proteome</keyword>
<evidence type="ECO:0000313" key="1">
    <source>
        <dbReference type="EMBL" id="KAK6736390.1"/>
    </source>
</evidence>
<evidence type="ECO:0000313" key="2">
    <source>
        <dbReference type="Proteomes" id="UP001303046"/>
    </source>
</evidence>
<organism evidence="1 2">
    <name type="scientific">Necator americanus</name>
    <name type="common">Human hookworm</name>
    <dbReference type="NCBI Taxonomy" id="51031"/>
    <lineage>
        <taxon>Eukaryota</taxon>
        <taxon>Metazoa</taxon>
        <taxon>Ecdysozoa</taxon>
        <taxon>Nematoda</taxon>
        <taxon>Chromadorea</taxon>
        <taxon>Rhabditida</taxon>
        <taxon>Rhabditina</taxon>
        <taxon>Rhabditomorpha</taxon>
        <taxon>Strongyloidea</taxon>
        <taxon>Ancylostomatidae</taxon>
        <taxon>Bunostominae</taxon>
        <taxon>Necator</taxon>
    </lineage>
</organism>
<sequence>MLVWQCTTVLYDCSTKRVEQLCLVVHVPEVECPGHTLPEPTPNVENGQNPVKHLESPRAQIYRLRHRFEKWPTPAEIILHKLSPRLNPALTHESIYNGHCELPADLTYYRYY</sequence>
<name>A0ABR1CE51_NECAM</name>
<comment type="caution">
    <text evidence="1">The sequence shown here is derived from an EMBL/GenBank/DDBJ whole genome shotgun (WGS) entry which is preliminary data.</text>
</comment>
<protein>
    <submittedName>
        <fullName evidence="1">Uncharacterized protein</fullName>
    </submittedName>
</protein>
<dbReference type="Proteomes" id="UP001303046">
    <property type="component" value="Unassembled WGS sequence"/>
</dbReference>